<dbReference type="PRINTS" id="PR01021">
    <property type="entry name" value="OMPADOMAIN"/>
</dbReference>
<dbReference type="PROSITE" id="PS51123">
    <property type="entry name" value="OMPA_2"/>
    <property type="match status" value="1"/>
</dbReference>
<dbReference type="GO" id="GO:0009279">
    <property type="term" value="C:cell outer membrane"/>
    <property type="evidence" value="ECO:0007669"/>
    <property type="project" value="UniProtKB-SubCell"/>
</dbReference>
<name>A0A3P5XQ66_9RHOB</name>
<comment type="subcellular location">
    <subcellularLocation>
        <location evidence="1">Cell outer membrane</location>
    </subcellularLocation>
</comment>
<dbReference type="Proteomes" id="UP000277498">
    <property type="component" value="Unassembled WGS sequence"/>
</dbReference>
<dbReference type="InterPro" id="IPR036737">
    <property type="entry name" value="OmpA-like_sf"/>
</dbReference>
<dbReference type="Pfam" id="PF00691">
    <property type="entry name" value="OmpA"/>
    <property type="match status" value="1"/>
</dbReference>
<evidence type="ECO:0000256" key="3">
    <source>
        <dbReference type="ARBA" id="ARBA00023237"/>
    </source>
</evidence>
<evidence type="ECO:0000313" key="7">
    <source>
        <dbReference type="EMBL" id="VDC33008.1"/>
    </source>
</evidence>
<dbReference type="CDD" id="cd07185">
    <property type="entry name" value="OmpA_C-like"/>
    <property type="match status" value="1"/>
</dbReference>
<dbReference type="Gene3D" id="3.30.1330.60">
    <property type="entry name" value="OmpA-like domain"/>
    <property type="match status" value="1"/>
</dbReference>
<keyword evidence="3" id="KW-0998">Cell outer membrane</keyword>
<feature type="domain" description="OmpA-like" evidence="6">
    <location>
        <begin position="472"/>
        <end position="589"/>
    </location>
</feature>
<evidence type="ECO:0000256" key="5">
    <source>
        <dbReference type="SAM" id="MobiDB-lite"/>
    </source>
</evidence>
<evidence type="ECO:0000256" key="4">
    <source>
        <dbReference type="PROSITE-ProRule" id="PRU00473"/>
    </source>
</evidence>
<proteinExistence type="predicted"/>
<evidence type="ECO:0000313" key="8">
    <source>
        <dbReference type="Proteomes" id="UP000277498"/>
    </source>
</evidence>
<dbReference type="PANTHER" id="PTHR30329">
    <property type="entry name" value="STATOR ELEMENT OF FLAGELLAR MOTOR COMPLEX"/>
    <property type="match status" value="1"/>
</dbReference>
<organism evidence="7 8">
    <name type="scientific">Pseudogemmobacter humi</name>
    <dbReference type="NCBI Taxonomy" id="2483812"/>
    <lineage>
        <taxon>Bacteria</taxon>
        <taxon>Pseudomonadati</taxon>
        <taxon>Pseudomonadota</taxon>
        <taxon>Alphaproteobacteria</taxon>
        <taxon>Rhodobacterales</taxon>
        <taxon>Paracoccaceae</taxon>
        <taxon>Pseudogemmobacter</taxon>
    </lineage>
</organism>
<evidence type="ECO:0000256" key="1">
    <source>
        <dbReference type="ARBA" id="ARBA00004442"/>
    </source>
</evidence>
<evidence type="ECO:0000256" key="2">
    <source>
        <dbReference type="ARBA" id="ARBA00023136"/>
    </source>
</evidence>
<protein>
    <submittedName>
        <fullName evidence="7">Outer membrane porin F</fullName>
    </submittedName>
</protein>
<dbReference type="EMBL" id="UXAW01000101">
    <property type="protein sequence ID" value="VDC33008.1"/>
    <property type="molecule type" value="Genomic_DNA"/>
</dbReference>
<feature type="compositionally biased region" description="Low complexity" evidence="5">
    <location>
        <begin position="590"/>
        <end position="621"/>
    </location>
</feature>
<gene>
    <name evidence="7" type="primary">oprF_4</name>
    <name evidence="7" type="ORF">XINFAN_03554</name>
</gene>
<dbReference type="SUPFAM" id="SSF103088">
    <property type="entry name" value="OmpA-like"/>
    <property type="match status" value="1"/>
</dbReference>
<keyword evidence="2 4" id="KW-0472">Membrane</keyword>
<accession>A0A3P5XQ66</accession>
<dbReference type="OrthoDB" id="5525824at2"/>
<keyword evidence="8" id="KW-1185">Reference proteome</keyword>
<dbReference type="InterPro" id="IPR006664">
    <property type="entry name" value="OMP_bac"/>
</dbReference>
<dbReference type="Gene3D" id="3.40.1520.20">
    <property type="match status" value="2"/>
</dbReference>
<dbReference type="InterPro" id="IPR050330">
    <property type="entry name" value="Bact_OuterMem_StrucFunc"/>
</dbReference>
<reference evidence="7 8" key="1">
    <citation type="submission" date="2018-11" db="EMBL/GenBank/DDBJ databases">
        <authorList>
            <person name="Criscuolo A."/>
        </authorList>
    </citation>
    <scope>NUCLEOTIDE SEQUENCE [LARGE SCALE GENOMIC DNA]</scope>
    <source>
        <strain evidence="7">ACIP111625</strain>
    </source>
</reference>
<sequence>MLGIALASALMIEHRTGTVVISRLSDARMDWATVTTDGMLVHLSGTAPNEAARFRALNLVSSLVDSSRIRDTLDVTPTSAIEAPRFSVEMLRNDDGIQLGGLMPATPDAEGLSVDAFVEAASYLTPDDSLPVNMLQSANWPAPEGWNDSLSFGIEALGLLKRSKISVSAGRVEVTAIADSPAEKRRLESELSKRKPRPVVLETNISAPRPVITPFTLRFIKDAAGARFDACSADTDRARTLILNAAAAAGMEGPAICTVGMGTPSPRWSEAAVAAIRAVAAMEAGTVTFSDADITFAAGEGVSQATFDNALGDLRAALPDVFSLDPVPPAPDTETRGPAEFTARRLDSGRVELRGRLVDEVQQAATEAFARAAFGAGNVYVAAVLDPDLPDGWPVRVLAGLESLSLLDKGTLVVRPDAVEVKGITGSQDARARITQILSSGLGQGQNFRVDVSYDVKLDPLAALPTPQECAAGVDMIMSRRKITFTPGSAEIAAEAGPVIGELAEVLSDCPGIRMEIAGHTDSQGSESGNAALSQARAEAVMMALLGRRVDTSGMTAVGYGESNPIADNATETGREANRRIEFTLKEAAAAPQVPQAAEESEAATPAAAAPAVEATASGEAPDFSADTSPSVAPAEKTVRPRTRPAEED</sequence>
<feature type="region of interest" description="Disordered" evidence="5">
    <location>
        <begin position="590"/>
        <end position="649"/>
    </location>
</feature>
<dbReference type="InterPro" id="IPR006665">
    <property type="entry name" value="OmpA-like"/>
</dbReference>
<dbReference type="AlphaFoldDB" id="A0A3P5XQ66"/>
<dbReference type="PANTHER" id="PTHR30329:SF21">
    <property type="entry name" value="LIPOPROTEIN YIAD-RELATED"/>
    <property type="match status" value="1"/>
</dbReference>
<evidence type="ECO:0000259" key="6">
    <source>
        <dbReference type="PROSITE" id="PS51123"/>
    </source>
</evidence>